<reference evidence="2 3" key="1">
    <citation type="submission" date="2021-03" db="EMBL/GenBank/DDBJ databases">
        <title>Genomic Encyclopedia of Type Strains, Phase IV (KMG-IV): sequencing the most valuable type-strain genomes for metagenomic binning, comparative biology and taxonomic classification.</title>
        <authorList>
            <person name="Goeker M."/>
        </authorList>
    </citation>
    <scope>NUCLEOTIDE SEQUENCE [LARGE SCALE GENOMIC DNA]</scope>
    <source>
        <strain evidence="2 3">DSM 27138</strain>
    </source>
</reference>
<organism evidence="2 3">
    <name type="scientific">Symbiobacterium terraclitae</name>
    <dbReference type="NCBI Taxonomy" id="557451"/>
    <lineage>
        <taxon>Bacteria</taxon>
        <taxon>Bacillati</taxon>
        <taxon>Bacillota</taxon>
        <taxon>Clostridia</taxon>
        <taxon>Eubacteriales</taxon>
        <taxon>Symbiobacteriaceae</taxon>
        <taxon>Symbiobacterium</taxon>
    </lineage>
</organism>
<gene>
    <name evidence="2" type="ORF">J2Z79_000253</name>
</gene>
<sequence>MEAPRSPIGVNPADLEAELAARKAAHRAQVDILKARLSEAAGRAAELRQRRYRLTAERDRLDEEIRQALEAFARSESEFEARRREVLERHQRERADREAALAAARRERDSWIALERQIAEGILAAVEPFLQLQAYLREQEGGEG</sequence>
<evidence type="ECO:0000256" key="1">
    <source>
        <dbReference type="SAM" id="Coils"/>
    </source>
</evidence>
<keyword evidence="3" id="KW-1185">Reference proteome</keyword>
<protein>
    <submittedName>
        <fullName evidence="2">Chromosome segregation ATPase</fullName>
    </submittedName>
</protein>
<dbReference type="RefSeq" id="WP_209465018.1">
    <property type="nucleotide sequence ID" value="NZ_JAGGLG010000001.1"/>
</dbReference>
<keyword evidence="1" id="KW-0175">Coiled coil</keyword>
<name>A0ABS4JMV2_9FIRM</name>
<evidence type="ECO:0000313" key="3">
    <source>
        <dbReference type="Proteomes" id="UP001519289"/>
    </source>
</evidence>
<proteinExistence type="predicted"/>
<feature type="coiled-coil region" evidence="1">
    <location>
        <begin position="30"/>
        <end position="107"/>
    </location>
</feature>
<accession>A0ABS4JMV2</accession>
<dbReference type="Proteomes" id="UP001519289">
    <property type="component" value="Unassembled WGS sequence"/>
</dbReference>
<dbReference type="EMBL" id="JAGGLG010000001">
    <property type="protein sequence ID" value="MBP2016880.1"/>
    <property type="molecule type" value="Genomic_DNA"/>
</dbReference>
<evidence type="ECO:0000313" key="2">
    <source>
        <dbReference type="EMBL" id="MBP2016880.1"/>
    </source>
</evidence>
<comment type="caution">
    <text evidence="2">The sequence shown here is derived from an EMBL/GenBank/DDBJ whole genome shotgun (WGS) entry which is preliminary data.</text>
</comment>